<dbReference type="InterPro" id="IPR011990">
    <property type="entry name" value="TPR-like_helical_dom_sf"/>
</dbReference>
<keyword evidence="2" id="KW-1133">Transmembrane helix</keyword>
<keyword evidence="5" id="KW-1185">Reference proteome</keyword>
<sequence>MRTFPRPLWPCLALPLLAALPATPAHAQRSPSSAPRPPATTQPASPASPASPAPPASPARPPPRPAQGAQQPRTPAQTAAAASADRGQALYDAGKYEEALIAFRKADEQFRAPTVLLMMARAHLKLGHLREARTHYQRVLEEKLADYAPQAFFDAQTAADKELDALLPRIPTIQIKITGAAPGEAQVFIDGKPAPHDVPVLHDPGNHAITAWAPGRTPTTQMVDLREGKTTQLTLVLQPGTQPAAQPGAQPGAPIASAPQPPAEPSPPPAEPPSTRRFLVPTTVLFAASAVGIGAGAITGAMAADRVGQLKSTCPSGSCYDDASATYDAAQTLTTVSTVSFLLGGAAAAAGLGLLIWDMQRPSPTTQTGLQVTAGLGFASVKGTF</sequence>
<dbReference type="EMBL" id="CP012159">
    <property type="protein sequence ID" value="AKT37386.1"/>
    <property type="molecule type" value="Genomic_DNA"/>
</dbReference>
<feature type="compositionally biased region" description="Low complexity" evidence="1">
    <location>
        <begin position="241"/>
        <end position="258"/>
    </location>
</feature>
<evidence type="ECO:0000313" key="5">
    <source>
        <dbReference type="Proteomes" id="UP000067626"/>
    </source>
</evidence>
<feature type="compositionally biased region" description="Pro residues" evidence="1">
    <location>
        <begin position="49"/>
        <end position="65"/>
    </location>
</feature>
<dbReference type="SUPFAM" id="SSF48452">
    <property type="entry name" value="TPR-like"/>
    <property type="match status" value="1"/>
</dbReference>
<name>A0A0K1E922_CHOCO</name>
<dbReference type="RefSeq" id="WP_050429762.1">
    <property type="nucleotide sequence ID" value="NZ_CP012159.1"/>
</dbReference>
<feature type="signal peptide" evidence="3">
    <location>
        <begin position="1"/>
        <end position="27"/>
    </location>
</feature>
<dbReference type="Gene3D" id="1.25.40.10">
    <property type="entry name" value="Tetratricopeptide repeat domain"/>
    <property type="match status" value="1"/>
</dbReference>
<reference evidence="4 5" key="1">
    <citation type="submission" date="2015-07" db="EMBL/GenBank/DDBJ databases">
        <title>Genome analysis of myxobacterium Chondromyces crocatus Cm c5 reveals a high potential for natural compound synthesis and the genetic basis for the loss of fruiting body formation.</title>
        <authorList>
            <person name="Zaburannyi N."/>
            <person name="Bunk B."/>
            <person name="Maier J."/>
            <person name="Overmann J."/>
            <person name="Mueller R."/>
        </authorList>
    </citation>
    <scope>NUCLEOTIDE SEQUENCE [LARGE SCALE GENOMIC DNA]</scope>
    <source>
        <strain evidence="4 5">Cm c5</strain>
    </source>
</reference>
<dbReference type="KEGG" id="ccro:CMC5_015220"/>
<feature type="transmembrane region" description="Helical" evidence="2">
    <location>
        <begin position="339"/>
        <end position="357"/>
    </location>
</feature>
<feature type="compositionally biased region" description="Low complexity" evidence="1">
    <location>
        <begin position="23"/>
        <end position="33"/>
    </location>
</feature>
<protein>
    <recommendedName>
        <fullName evidence="6">PEGA domain-containing protein</fullName>
    </recommendedName>
</protein>
<dbReference type="AlphaFoldDB" id="A0A0K1E922"/>
<keyword evidence="3" id="KW-0732">Signal</keyword>
<evidence type="ECO:0000256" key="3">
    <source>
        <dbReference type="SAM" id="SignalP"/>
    </source>
</evidence>
<keyword evidence="2" id="KW-0472">Membrane</keyword>
<organism evidence="4 5">
    <name type="scientific">Chondromyces crocatus</name>
    <dbReference type="NCBI Taxonomy" id="52"/>
    <lineage>
        <taxon>Bacteria</taxon>
        <taxon>Pseudomonadati</taxon>
        <taxon>Myxococcota</taxon>
        <taxon>Polyangia</taxon>
        <taxon>Polyangiales</taxon>
        <taxon>Polyangiaceae</taxon>
        <taxon>Chondromyces</taxon>
    </lineage>
</organism>
<feature type="chain" id="PRO_5005459035" description="PEGA domain-containing protein" evidence="3">
    <location>
        <begin position="28"/>
        <end position="385"/>
    </location>
</feature>
<accession>A0A0K1E922</accession>
<dbReference type="Proteomes" id="UP000067626">
    <property type="component" value="Chromosome"/>
</dbReference>
<evidence type="ECO:0000256" key="1">
    <source>
        <dbReference type="SAM" id="MobiDB-lite"/>
    </source>
</evidence>
<proteinExistence type="predicted"/>
<evidence type="ECO:0000256" key="2">
    <source>
        <dbReference type="SAM" id="Phobius"/>
    </source>
</evidence>
<dbReference type="OrthoDB" id="9766710at2"/>
<evidence type="ECO:0008006" key="6">
    <source>
        <dbReference type="Google" id="ProtNLM"/>
    </source>
</evidence>
<evidence type="ECO:0000313" key="4">
    <source>
        <dbReference type="EMBL" id="AKT37386.1"/>
    </source>
</evidence>
<feature type="compositionally biased region" description="Pro residues" evidence="1">
    <location>
        <begin position="259"/>
        <end position="272"/>
    </location>
</feature>
<gene>
    <name evidence="4" type="ORF">CMC5_015220</name>
</gene>
<keyword evidence="2" id="KW-0812">Transmembrane</keyword>
<feature type="region of interest" description="Disordered" evidence="1">
    <location>
        <begin position="23"/>
        <end position="85"/>
    </location>
</feature>
<feature type="compositionally biased region" description="Low complexity" evidence="1">
    <location>
        <begin position="66"/>
        <end position="84"/>
    </location>
</feature>
<dbReference type="PATRIC" id="fig|52.7.peg.1626"/>
<feature type="region of interest" description="Disordered" evidence="1">
    <location>
        <begin position="241"/>
        <end position="276"/>
    </location>
</feature>